<dbReference type="PROSITE" id="PS51366">
    <property type="entry name" value="MI"/>
    <property type="match status" value="1"/>
</dbReference>
<feature type="domain" description="MI" evidence="8">
    <location>
        <begin position="429"/>
        <end position="553"/>
    </location>
</feature>
<feature type="domain" description="W2" evidence="7">
    <location>
        <begin position="615"/>
        <end position="778"/>
    </location>
</feature>
<feature type="compositionally biased region" description="Polar residues" evidence="6">
    <location>
        <begin position="378"/>
        <end position="388"/>
    </location>
</feature>
<keyword evidence="4" id="KW-0810">Translation regulation</keyword>
<dbReference type="InterPro" id="IPR003307">
    <property type="entry name" value="W2_domain"/>
</dbReference>
<dbReference type="EMBL" id="GBRD01014123">
    <property type="protein sequence ID" value="JAG51703.1"/>
    <property type="molecule type" value="Transcribed_RNA"/>
</dbReference>
<dbReference type="SMART" id="SM00515">
    <property type="entry name" value="eIF5C"/>
    <property type="match status" value="1"/>
</dbReference>
<dbReference type="InterPro" id="IPR016024">
    <property type="entry name" value="ARM-type_fold"/>
</dbReference>
<dbReference type="EMBL" id="GBRD01004630">
    <property type="protein sequence ID" value="JAG61191.1"/>
    <property type="molecule type" value="Transcribed_RNA"/>
</dbReference>
<name>A0A0K8SEI4_LYGHE</name>
<keyword evidence="5" id="KW-0648">Protein biosynthesis</keyword>
<keyword evidence="2" id="KW-0396">Initiation factor</keyword>
<proteinExistence type="inferred from homology"/>
<keyword evidence="3" id="KW-0597">Phosphoprotein</keyword>
<sequence length="778" mass="87518">MEENEEVVTPVSVTFRKLLLNKCQEGFEKINKYELDIANRTKEIEETPDPEKKKELKLLLDEDERKVRRKSVGLVRFIGELYKLHMLTPKIMHGCISTLLSQVAEEPLECLCKLLTTIGKELEHESGKREFDEYFATMHKLAQKNNESRVSSRIRFMLQDVIELRQKNWKPRRDENNPKTIEQIHKDAERDAAIESAMLSAPMHQSNKGRHPGDGRRNQRSNQDSDGWQTSGNKYRTSSSSYTNTVEPSKLQHFKSDAGDAGISLGGSGAFSQWTSGASTKRAGGGGLMDSSRSGPPPSNNMTTNRFALLGQADSSDSRLKYSSSMGGKGKGVSGSNSLEKDSRNLGGMMRDRDREDMRRMGSGPSSRENSRPRYAQSGHSPAGSLNSRMDRDFSRSEQPSSRGGYQDNREATEARVPPASTSDLDEEEGKRKANTIFDEWCANNNAEETLSTVSDTFVGPNNMRLLVRSILNKVIEGKPHTRTKFADLLVVILQEKKVITKKDVIAEFQTLIEIGDDMVVDIPFFWSIFGQIFAPLITNEVISIDDLRAALDERPLNDRAKVVAEVFKSLNVNEKTSIWTSSNAKLTEFVPEKEIDNFVKSNNFWFLTGNAEPAVDWRKHRDNLAKILQGDSDKAMDEAHAFLAKIEGSVSKKAFIEIVTMAVIKASLKDGKLVGRQINKFDKLILKYVDNTEDLELICLFAIKNFVVKEAALELSVLTESFRNLYDDSIISVEAFKKWKDDTSIEPLESEGRLLATKTLEPFYVFLAEADDEEEES</sequence>
<accession>A0A0K8SEI4</accession>
<evidence type="ECO:0000256" key="1">
    <source>
        <dbReference type="ARBA" id="ARBA00005775"/>
    </source>
</evidence>
<evidence type="ECO:0000259" key="7">
    <source>
        <dbReference type="PROSITE" id="PS51363"/>
    </source>
</evidence>
<evidence type="ECO:0000256" key="4">
    <source>
        <dbReference type="ARBA" id="ARBA00022845"/>
    </source>
</evidence>
<evidence type="ECO:0000256" key="6">
    <source>
        <dbReference type="SAM" id="MobiDB-lite"/>
    </source>
</evidence>
<evidence type="ECO:0000313" key="9">
    <source>
        <dbReference type="EMBL" id="JAG51703.1"/>
    </source>
</evidence>
<dbReference type="PROSITE" id="PS51363">
    <property type="entry name" value="W2"/>
    <property type="match status" value="1"/>
</dbReference>
<evidence type="ECO:0008006" key="10">
    <source>
        <dbReference type="Google" id="ProtNLM"/>
    </source>
</evidence>
<comment type="similarity">
    <text evidence="1">Belongs to the eukaryotic initiation factor 4G family.</text>
</comment>
<dbReference type="Gene3D" id="1.25.40.180">
    <property type="match status" value="3"/>
</dbReference>
<dbReference type="Pfam" id="PF02854">
    <property type="entry name" value="MIF4G"/>
    <property type="match status" value="1"/>
</dbReference>
<dbReference type="SMART" id="SM00543">
    <property type="entry name" value="MIF4G"/>
    <property type="match status" value="1"/>
</dbReference>
<evidence type="ECO:0000256" key="3">
    <source>
        <dbReference type="ARBA" id="ARBA00022553"/>
    </source>
</evidence>
<dbReference type="Pfam" id="PF02020">
    <property type="entry name" value="W2"/>
    <property type="match status" value="1"/>
</dbReference>
<dbReference type="InterPro" id="IPR003891">
    <property type="entry name" value="Initiation_fac_eIF4g_MI"/>
</dbReference>
<dbReference type="SUPFAM" id="SSF48371">
    <property type="entry name" value="ARM repeat"/>
    <property type="match status" value="3"/>
</dbReference>
<dbReference type="PANTHER" id="PTHR23253">
    <property type="entry name" value="EUKARYOTIC TRANSLATION INITIATION FACTOR 4 GAMMA"/>
    <property type="match status" value="1"/>
</dbReference>
<dbReference type="InterPro" id="IPR003890">
    <property type="entry name" value="MIF4G-like_typ-3"/>
</dbReference>
<feature type="compositionally biased region" description="Basic and acidic residues" evidence="6">
    <location>
        <begin position="339"/>
        <end position="360"/>
    </location>
</feature>
<organism evidence="9">
    <name type="scientific">Lygus hesperus</name>
    <name type="common">Western plant bug</name>
    <dbReference type="NCBI Taxonomy" id="30085"/>
    <lineage>
        <taxon>Eukaryota</taxon>
        <taxon>Metazoa</taxon>
        <taxon>Ecdysozoa</taxon>
        <taxon>Arthropoda</taxon>
        <taxon>Hexapoda</taxon>
        <taxon>Insecta</taxon>
        <taxon>Pterygota</taxon>
        <taxon>Neoptera</taxon>
        <taxon>Paraneoptera</taxon>
        <taxon>Hemiptera</taxon>
        <taxon>Heteroptera</taxon>
        <taxon>Panheteroptera</taxon>
        <taxon>Cimicomorpha</taxon>
        <taxon>Miridae</taxon>
        <taxon>Mirini</taxon>
        <taxon>Lygus</taxon>
    </lineage>
</organism>
<feature type="compositionally biased region" description="Polar residues" evidence="6">
    <location>
        <begin position="220"/>
        <end position="247"/>
    </location>
</feature>
<dbReference type="Pfam" id="PF02847">
    <property type="entry name" value="MA3"/>
    <property type="match status" value="1"/>
</dbReference>
<protein>
    <recommendedName>
        <fullName evidence="10">Eukaryotic translation initiation factor 4 gamma 3</fullName>
    </recommendedName>
</protein>
<dbReference type="PANTHER" id="PTHR23253:SF78">
    <property type="entry name" value="EUKARYOTIC TRANSLATION INITIATION FACTOR 4G1, ISOFORM B-RELATED"/>
    <property type="match status" value="1"/>
</dbReference>
<reference evidence="9" key="1">
    <citation type="submission" date="2014-09" db="EMBL/GenBank/DDBJ databases">
        <authorList>
            <person name="Magalhaes I.L.F."/>
            <person name="Oliveira U."/>
            <person name="Santos F.R."/>
            <person name="Vidigal T.H.D.A."/>
            <person name="Brescovit A.D."/>
            <person name="Santos A.J."/>
        </authorList>
    </citation>
    <scope>NUCLEOTIDE SEQUENCE</scope>
</reference>
<evidence type="ECO:0000259" key="8">
    <source>
        <dbReference type="PROSITE" id="PS51366"/>
    </source>
</evidence>
<dbReference type="GO" id="GO:0003743">
    <property type="term" value="F:translation initiation factor activity"/>
    <property type="evidence" value="ECO:0007669"/>
    <property type="project" value="UniProtKB-KW"/>
</dbReference>
<feature type="region of interest" description="Disordered" evidence="6">
    <location>
        <begin position="271"/>
        <end position="431"/>
    </location>
</feature>
<feature type="region of interest" description="Disordered" evidence="6">
    <location>
        <begin position="199"/>
        <end position="247"/>
    </location>
</feature>
<dbReference type="GO" id="GO:0016281">
    <property type="term" value="C:eukaryotic translation initiation factor 4F complex"/>
    <property type="evidence" value="ECO:0007669"/>
    <property type="project" value="TreeGrafter"/>
</dbReference>
<dbReference type="GO" id="GO:0006417">
    <property type="term" value="P:regulation of translation"/>
    <property type="evidence" value="ECO:0007669"/>
    <property type="project" value="UniProtKB-KW"/>
</dbReference>
<evidence type="ECO:0000256" key="2">
    <source>
        <dbReference type="ARBA" id="ARBA00022540"/>
    </source>
</evidence>
<dbReference type="GO" id="GO:0003729">
    <property type="term" value="F:mRNA binding"/>
    <property type="evidence" value="ECO:0007669"/>
    <property type="project" value="TreeGrafter"/>
</dbReference>
<dbReference type="AlphaFoldDB" id="A0A0K8SEI4"/>
<evidence type="ECO:0000256" key="5">
    <source>
        <dbReference type="ARBA" id="ARBA00022917"/>
    </source>
</evidence>